<dbReference type="SUPFAM" id="SSF54106">
    <property type="entry name" value="LysM domain"/>
    <property type="match status" value="1"/>
</dbReference>
<comment type="caution">
    <text evidence="2">The sequence shown here is derived from an EMBL/GenBank/DDBJ whole genome shotgun (WGS) entry which is preliminary data.</text>
</comment>
<dbReference type="CDD" id="cd00118">
    <property type="entry name" value="LysM"/>
    <property type="match status" value="1"/>
</dbReference>
<dbReference type="SMART" id="SM00257">
    <property type="entry name" value="LysM"/>
    <property type="match status" value="2"/>
</dbReference>
<evidence type="ECO:0000259" key="1">
    <source>
        <dbReference type="PROSITE" id="PS51782"/>
    </source>
</evidence>
<dbReference type="Gene3D" id="3.10.350.10">
    <property type="entry name" value="LysM domain"/>
    <property type="match status" value="2"/>
</dbReference>
<dbReference type="Pfam" id="PF01551">
    <property type="entry name" value="Peptidase_M23"/>
    <property type="match status" value="1"/>
</dbReference>
<dbReference type="EMBL" id="PEYV01000015">
    <property type="protein sequence ID" value="PIS21805.1"/>
    <property type="molecule type" value="Genomic_DNA"/>
</dbReference>
<dbReference type="InterPro" id="IPR018392">
    <property type="entry name" value="LysM"/>
</dbReference>
<dbReference type="InterPro" id="IPR016047">
    <property type="entry name" value="M23ase_b-sheet_dom"/>
</dbReference>
<organism evidence="2 3">
    <name type="scientific">candidate division WWE3 bacterium CG08_land_8_20_14_0_20_41_15</name>
    <dbReference type="NCBI Taxonomy" id="1975086"/>
    <lineage>
        <taxon>Bacteria</taxon>
        <taxon>Katanobacteria</taxon>
    </lineage>
</organism>
<dbReference type="GO" id="GO:0004222">
    <property type="term" value="F:metalloendopeptidase activity"/>
    <property type="evidence" value="ECO:0007669"/>
    <property type="project" value="TreeGrafter"/>
</dbReference>
<evidence type="ECO:0000313" key="3">
    <source>
        <dbReference type="Proteomes" id="UP000231098"/>
    </source>
</evidence>
<accession>A0A2H0XAD7</accession>
<dbReference type="Pfam" id="PF01476">
    <property type="entry name" value="LysM"/>
    <property type="match status" value="2"/>
</dbReference>
<sequence length="392" mass="42957">MVVKPVQIDLPGFKKRTKFHLPVIPDFVRFMSSFVKYFSIKAQKTLLLPIKTATIALKASENAKFYVTRKLIWGRGRLSRPISHVTIIGLTSWVFLTGGILSGTPVVRSAMDNGDILSSNDMVVQPNYKTDIVPSVSASSDPIKYVVKDGDTLSSIGSAFGVSLDTIRYANNISETDVLTVGKELTILPVDGIKVKVEEGNSVEGLAKKYAASAQAIVDFNYLDEPYTLKEGQEVIIPGGKMPAPVPVVTPEPDNGYSIPYAYGYQAQTQPNPAGTGQFRWPTDTYTVTQYFSYYHPAIDIAPYSTLYAADAGTVVRAGWWPNGYGNAVQIDHGNGYTTTYAHMSQIDVSVGQQMQKGQQIGLMGNTGRSFGTHVHFVIQYFGQYVNPLSFF</sequence>
<dbReference type="PANTHER" id="PTHR21666">
    <property type="entry name" value="PEPTIDASE-RELATED"/>
    <property type="match status" value="1"/>
</dbReference>
<dbReference type="PANTHER" id="PTHR21666:SF270">
    <property type="entry name" value="MUREIN HYDROLASE ACTIVATOR ENVC"/>
    <property type="match status" value="1"/>
</dbReference>
<proteinExistence type="predicted"/>
<feature type="domain" description="LysM" evidence="1">
    <location>
        <begin position="193"/>
        <end position="237"/>
    </location>
</feature>
<dbReference type="CDD" id="cd12797">
    <property type="entry name" value="M23_peptidase"/>
    <property type="match status" value="1"/>
</dbReference>
<evidence type="ECO:0000313" key="2">
    <source>
        <dbReference type="EMBL" id="PIS21805.1"/>
    </source>
</evidence>
<dbReference type="Gene3D" id="2.70.70.10">
    <property type="entry name" value="Glucose Permease (Domain IIA)"/>
    <property type="match status" value="1"/>
</dbReference>
<reference evidence="3" key="1">
    <citation type="submission" date="2017-09" db="EMBL/GenBank/DDBJ databases">
        <title>Depth-based differentiation of microbial function through sediment-hosted aquifers and enrichment of novel symbionts in the deep terrestrial subsurface.</title>
        <authorList>
            <person name="Probst A.J."/>
            <person name="Ladd B."/>
            <person name="Jarett J.K."/>
            <person name="Geller-Mcgrath D.E."/>
            <person name="Sieber C.M.K."/>
            <person name="Emerson J.B."/>
            <person name="Anantharaman K."/>
            <person name="Thomas B.C."/>
            <person name="Malmstrom R."/>
            <person name="Stieglmeier M."/>
            <person name="Klingl A."/>
            <person name="Woyke T."/>
            <person name="Ryan C.M."/>
            <person name="Banfield J.F."/>
        </authorList>
    </citation>
    <scope>NUCLEOTIDE SEQUENCE [LARGE SCALE GENOMIC DNA]</scope>
</reference>
<dbReference type="InterPro" id="IPR036779">
    <property type="entry name" value="LysM_dom_sf"/>
</dbReference>
<name>A0A2H0XAD7_UNCKA</name>
<protein>
    <recommendedName>
        <fullName evidence="1">LysM domain-containing protein</fullName>
    </recommendedName>
</protein>
<dbReference type="InterPro" id="IPR050570">
    <property type="entry name" value="Cell_wall_metabolism_enzyme"/>
</dbReference>
<dbReference type="Proteomes" id="UP000231098">
    <property type="component" value="Unassembled WGS sequence"/>
</dbReference>
<dbReference type="AlphaFoldDB" id="A0A2H0XAD7"/>
<dbReference type="PROSITE" id="PS51782">
    <property type="entry name" value="LYSM"/>
    <property type="match status" value="2"/>
</dbReference>
<dbReference type="SUPFAM" id="SSF51261">
    <property type="entry name" value="Duplicated hybrid motif"/>
    <property type="match status" value="1"/>
</dbReference>
<feature type="domain" description="LysM" evidence="1">
    <location>
        <begin position="143"/>
        <end position="187"/>
    </location>
</feature>
<dbReference type="InterPro" id="IPR011055">
    <property type="entry name" value="Dup_hybrid_motif"/>
</dbReference>
<gene>
    <name evidence="2" type="ORF">COT51_00785</name>
</gene>